<dbReference type="GO" id="GO:0004222">
    <property type="term" value="F:metalloendopeptidase activity"/>
    <property type="evidence" value="ECO:0007669"/>
    <property type="project" value="InterPro"/>
</dbReference>
<evidence type="ECO:0000313" key="10">
    <source>
        <dbReference type="Proteomes" id="UP001156215"/>
    </source>
</evidence>
<proteinExistence type="inferred from homology"/>
<keyword evidence="1 6" id="KW-0645">Protease</keyword>
<protein>
    <submittedName>
        <fullName evidence="9">M48 family metallopeptidase</fullName>
    </submittedName>
</protein>
<dbReference type="RefSeq" id="WP_269310031.1">
    <property type="nucleotide sequence ID" value="NZ_CP098242.1"/>
</dbReference>
<comment type="similarity">
    <text evidence="6">Belongs to the peptidase M48 family.</text>
</comment>
<keyword evidence="3 6" id="KW-0378">Hydrolase</keyword>
<dbReference type="KEGG" id="ovb:NB640_04785"/>
<keyword evidence="10" id="KW-1185">Reference proteome</keyword>
<name>A0A9E9LY07_9BURK</name>
<feature type="chain" id="PRO_5038542046" evidence="7">
    <location>
        <begin position="20"/>
        <end position="283"/>
    </location>
</feature>
<dbReference type="InterPro" id="IPR051156">
    <property type="entry name" value="Mito/Outer_Membr_Metalloprot"/>
</dbReference>
<reference evidence="9" key="1">
    <citation type="journal article" date="2022" name="Front. Microbiol.">
        <title>New perspectives on an old grouping: The genomic and phenotypic variability of Oxalobacter formigenes and the implications for calcium oxalate stone prevention.</title>
        <authorList>
            <person name="Chmiel J.A."/>
            <person name="Carr C."/>
            <person name="Stuivenberg G.A."/>
            <person name="Venema R."/>
            <person name="Chanyi R.M."/>
            <person name="Al K.F."/>
            <person name="Giguere D."/>
            <person name="Say H."/>
            <person name="Akouris P.P."/>
            <person name="Dominguez Romero S.A."/>
            <person name="Kwong A."/>
            <person name="Tai V."/>
            <person name="Koval S.F."/>
            <person name="Razvi H."/>
            <person name="Bjazevic J."/>
            <person name="Burton J.P."/>
        </authorList>
    </citation>
    <scope>NUCLEOTIDE SEQUENCE</scope>
    <source>
        <strain evidence="9">WoOx3</strain>
    </source>
</reference>
<sequence>MKRIMYLFAVIISGALVLSGCESTTSGGVTGSSRSQLLLISSEDVNAGSAKAYKQEMDKARAANALNTNATYTRRVNAIAKRLIAQVGVFRPEAKNWKWEVNVVNSKTVNAYCMPGGKIAVYTGIISELNLTDDELAAVIGHEMAHALREHSREQISQEIAKQQALSIGGALLGAGSTTQDLANVASQYVLTLPFSRTMEAESDVIGMELMARAGYNPEGAISIWRKMSALSGGNEPSEFTSTHPSDKTRIANLEKELPKVMPLYEAAKGKGASKTAAKKSRK</sequence>
<evidence type="ECO:0000313" key="9">
    <source>
        <dbReference type="EMBL" id="WAW10954.1"/>
    </source>
</evidence>
<dbReference type="GO" id="GO:0046872">
    <property type="term" value="F:metal ion binding"/>
    <property type="evidence" value="ECO:0007669"/>
    <property type="project" value="UniProtKB-KW"/>
</dbReference>
<feature type="signal peptide" evidence="7">
    <location>
        <begin position="1"/>
        <end position="19"/>
    </location>
</feature>
<dbReference type="CDD" id="cd07331">
    <property type="entry name" value="M48C_Oma1_like"/>
    <property type="match status" value="1"/>
</dbReference>
<gene>
    <name evidence="9" type="ORF">NB640_04785</name>
</gene>
<evidence type="ECO:0000256" key="4">
    <source>
        <dbReference type="ARBA" id="ARBA00022833"/>
    </source>
</evidence>
<dbReference type="PANTHER" id="PTHR22726">
    <property type="entry name" value="METALLOENDOPEPTIDASE OMA1"/>
    <property type="match status" value="1"/>
</dbReference>
<dbReference type="GO" id="GO:0016020">
    <property type="term" value="C:membrane"/>
    <property type="evidence" value="ECO:0007669"/>
    <property type="project" value="TreeGrafter"/>
</dbReference>
<evidence type="ECO:0000256" key="2">
    <source>
        <dbReference type="ARBA" id="ARBA00022723"/>
    </source>
</evidence>
<organism evidence="9 10">
    <name type="scientific">Oxalobacter vibrioformis</name>
    <dbReference type="NCBI Taxonomy" id="933080"/>
    <lineage>
        <taxon>Bacteria</taxon>
        <taxon>Pseudomonadati</taxon>
        <taxon>Pseudomonadota</taxon>
        <taxon>Betaproteobacteria</taxon>
        <taxon>Burkholderiales</taxon>
        <taxon>Oxalobacteraceae</taxon>
        <taxon>Oxalobacter</taxon>
    </lineage>
</organism>
<dbReference type="GO" id="GO:0051603">
    <property type="term" value="P:proteolysis involved in protein catabolic process"/>
    <property type="evidence" value="ECO:0007669"/>
    <property type="project" value="TreeGrafter"/>
</dbReference>
<evidence type="ECO:0000256" key="5">
    <source>
        <dbReference type="ARBA" id="ARBA00023049"/>
    </source>
</evidence>
<comment type="cofactor">
    <cofactor evidence="6">
        <name>Zn(2+)</name>
        <dbReference type="ChEBI" id="CHEBI:29105"/>
    </cofactor>
    <text evidence="6">Binds 1 zinc ion per subunit.</text>
</comment>
<evidence type="ECO:0000256" key="6">
    <source>
        <dbReference type="RuleBase" id="RU003983"/>
    </source>
</evidence>
<keyword evidence="4 6" id="KW-0862">Zinc</keyword>
<keyword evidence="7" id="KW-0732">Signal</keyword>
<dbReference type="PANTHER" id="PTHR22726:SF1">
    <property type="entry name" value="METALLOENDOPEPTIDASE OMA1, MITOCHONDRIAL"/>
    <property type="match status" value="1"/>
</dbReference>
<dbReference type="PROSITE" id="PS51257">
    <property type="entry name" value="PROKAR_LIPOPROTEIN"/>
    <property type="match status" value="1"/>
</dbReference>
<keyword evidence="5 6" id="KW-0482">Metalloprotease</keyword>
<evidence type="ECO:0000256" key="7">
    <source>
        <dbReference type="SAM" id="SignalP"/>
    </source>
</evidence>
<dbReference type="Pfam" id="PF01435">
    <property type="entry name" value="Peptidase_M48"/>
    <property type="match status" value="1"/>
</dbReference>
<feature type="domain" description="Peptidase M48" evidence="8">
    <location>
        <begin position="73"/>
        <end position="257"/>
    </location>
</feature>
<dbReference type="EMBL" id="CP098242">
    <property type="protein sequence ID" value="WAW10954.1"/>
    <property type="molecule type" value="Genomic_DNA"/>
</dbReference>
<accession>A0A9E9LY07</accession>
<dbReference type="AlphaFoldDB" id="A0A9E9LY07"/>
<evidence type="ECO:0000256" key="3">
    <source>
        <dbReference type="ARBA" id="ARBA00022801"/>
    </source>
</evidence>
<dbReference type="Proteomes" id="UP001156215">
    <property type="component" value="Chromosome"/>
</dbReference>
<keyword evidence="2" id="KW-0479">Metal-binding</keyword>
<evidence type="ECO:0000256" key="1">
    <source>
        <dbReference type="ARBA" id="ARBA00022670"/>
    </source>
</evidence>
<dbReference type="Gene3D" id="3.30.2010.10">
    <property type="entry name" value="Metalloproteases ('zincins'), catalytic domain"/>
    <property type="match status" value="1"/>
</dbReference>
<evidence type="ECO:0000259" key="8">
    <source>
        <dbReference type="Pfam" id="PF01435"/>
    </source>
</evidence>
<dbReference type="InterPro" id="IPR001915">
    <property type="entry name" value="Peptidase_M48"/>
</dbReference>